<dbReference type="InterPro" id="IPR036291">
    <property type="entry name" value="NAD(P)-bd_dom_sf"/>
</dbReference>
<dbReference type="CDD" id="cd05233">
    <property type="entry name" value="SDR_c"/>
    <property type="match status" value="1"/>
</dbReference>
<dbReference type="PANTHER" id="PTHR24321:SF8">
    <property type="entry name" value="ESTRADIOL 17-BETA-DEHYDROGENASE 8-RELATED"/>
    <property type="match status" value="1"/>
</dbReference>
<dbReference type="OrthoDB" id="3206777at2"/>
<reference evidence="4 5" key="1">
    <citation type="submission" date="2016-09" db="EMBL/GenBank/DDBJ databases">
        <title>Pseudonocardia autotrophica DSM535, a candidate organism with high potential of specific P450 cytochromes.</title>
        <authorList>
            <person name="Grumaz C."/>
            <person name="Vainshtein Y."/>
            <person name="Kirstahler P."/>
            <person name="Sohn K."/>
        </authorList>
    </citation>
    <scope>NUCLEOTIDE SEQUENCE [LARGE SCALE GENOMIC DNA]</scope>
    <source>
        <strain evidence="4 5">DSM 535</strain>
    </source>
</reference>
<dbReference type="NCBIfam" id="NF009467">
    <property type="entry name" value="PRK12826.1-3"/>
    <property type="match status" value="1"/>
</dbReference>
<accession>A0A1Y2MMQ8</accession>
<evidence type="ECO:0000256" key="2">
    <source>
        <dbReference type="ARBA" id="ARBA00023002"/>
    </source>
</evidence>
<dbReference type="GO" id="GO:0016491">
    <property type="term" value="F:oxidoreductase activity"/>
    <property type="evidence" value="ECO:0007669"/>
    <property type="project" value="UniProtKB-KW"/>
</dbReference>
<dbReference type="STRING" id="2074.BG845_05820"/>
<dbReference type="RefSeq" id="WP_085915925.1">
    <property type="nucleotide sequence ID" value="NZ_AP018920.1"/>
</dbReference>
<dbReference type="Pfam" id="PF13561">
    <property type="entry name" value="adh_short_C2"/>
    <property type="match status" value="1"/>
</dbReference>
<dbReference type="PROSITE" id="PS00061">
    <property type="entry name" value="ADH_SHORT"/>
    <property type="match status" value="1"/>
</dbReference>
<comment type="similarity">
    <text evidence="1">Belongs to the short-chain dehydrogenases/reductases (SDR) family.</text>
</comment>
<dbReference type="NCBIfam" id="TIGR03971">
    <property type="entry name" value="SDR_subfam_1"/>
    <property type="match status" value="1"/>
</dbReference>
<dbReference type="PANTHER" id="PTHR24321">
    <property type="entry name" value="DEHYDROGENASES, SHORT CHAIN"/>
    <property type="match status" value="1"/>
</dbReference>
<dbReference type="EC" id="1.1.1.-" evidence="4"/>
<proteinExistence type="inferred from homology"/>
<gene>
    <name evidence="4" type="ORF">BG845_05820</name>
</gene>
<dbReference type="InterPro" id="IPR002347">
    <property type="entry name" value="SDR_fam"/>
</dbReference>
<dbReference type="InterPro" id="IPR023985">
    <property type="entry name" value="SDR_subfam_1"/>
</dbReference>
<dbReference type="InterPro" id="IPR020904">
    <property type="entry name" value="Sc_DH/Rdtase_CS"/>
</dbReference>
<keyword evidence="3" id="KW-0520">NAD</keyword>
<keyword evidence="5" id="KW-1185">Reference proteome</keyword>
<organism evidence="4 5">
    <name type="scientific">Pseudonocardia autotrophica</name>
    <name type="common">Amycolata autotrophica</name>
    <name type="synonym">Nocardia autotrophica</name>
    <dbReference type="NCBI Taxonomy" id="2074"/>
    <lineage>
        <taxon>Bacteria</taxon>
        <taxon>Bacillati</taxon>
        <taxon>Actinomycetota</taxon>
        <taxon>Actinomycetes</taxon>
        <taxon>Pseudonocardiales</taxon>
        <taxon>Pseudonocardiaceae</taxon>
        <taxon>Pseudonocardia</taxon>
    </lineage>
</organism>
<sequence length="275" mass="28678">MTGRIAGRVALVTGAARGQGRSHAVRLAEEGAAVIAVDICRQIDSVPYRLATSADLERTVDEVRAVGGRIVAVEADVRDPVALGAAVGTGVEEFGRLDIACANAGILSFAGAGEMGQTTWQDVIDVNLTGAWNTAQAAIPHLTGAGGGSIVLTSSAAGLRARPNLAHYVTAKHGLTGMMRSLAIELAPRMIRVNCVLPTGVDTDMVTNPAMCALFRPDLPSPGPDDIRERCREMNAMPVPWVEVRDVSNAVLFLTSDEARYVTGALLPVDAGATL</sequence>
<evidence type="ECO:0000256" key="3">
    <source>
        <dbReference type="ARBA" id="ARBA00023027"/>
    </source>
</evidence>
<keyword evidence="2 4" id="KW-0560">Oxidoreductase</keyword>
<dbReference type="AlphaFoldDB" id="A0A1Y2MMQ8"/>
<name>A0A1Y2MMQ8_PSEAH</name>
<dbReference type="EMBL" id="MIGB01000047">
    <property type="protein sequence ID" value="OSY35728.1"/>
    <property type="molecule type" value="Genomic_DNA"/>
</dbReference>
<evidence type="ECO:0000313" key="5">
    <source>
        <dbReference type="Proteomes" id="UP000194360"/>
    </source>
</evidence>
<protein>
    <submittedName>
        <fullName evidence="4">Putative short-chain type dehydrogenase/reductase</fullName>
        <ecNumber evidence="4">1.1.1.-</ecNumber>
    </submittedName>
</protein>
<evidence type="ECO:0000256" key="1">
    <source>
        <dbReference type="ARBA" id="ARBA00006484"/>
    </source>
</evidence>
<evidence type="ECO:0000313" key="4">
    <source>
        <dbReference type="EMBL" id="OSY35728.1"/>
    </source>
</evidence>
<dbReference type="Proteomes" id="UP000194360">
    <property type="component" value="Unassembled WGS sequence"/>
</dbReference>
<dbReference type="PRINTS" id="PR00081">
    <property type="entry name" value="GDHRDH"/>
</dbReference>
<dbReference type="SUPFAM" id="SSF51735">
    <property type="entry name" value="NAD(P)-binding Rossmann-fold domains"/>
    <property type="match status" value="1"/>
</dbReference>
<dbReference type="FunFam" id="3.40.50.720:FF:000084">
    <property type="entry name" value="Short-chain dehydrogenase reductase"/>
    <property type="match status" value="1"/>
</dbReference>
<dbReference type="PRINTS" id="PR00080">
    <property type="entry name" value="SDRFAMILY"/>
</dbReference>
<dbReference type="Gene3D" id="3.40.50.720">
    <property type="entry name" value="NAD(P)-binding Rossmann-like Domain"/>
    <property type="match status" value="1"/>
</dbReference>
<comment type="caution">
    <text evidence="4">The sequence shown here is derived from an EMBL/GenBank/DDBJ whole genome shotgun (WGS) entry which is preliminary data.</text>
</comment>